<sequence length="398" mass="44630">MKIEAKLVGNVARAAHPQGCKVGVQKQIEYIKEKGKFEGPKKVLILGASSSYGLSSRIALAFGSGADTIGVSFERGVVSEEKMATAGWFNNIYFKEAAEKEGLIAKNFIGDAFSDQMRDQVIDYIKTEFGGEIDLLVYSLASPRRTVPSTGETFASCIKPIGEPVTGYSINLEKGEIFTQTVEPATQEEIQSSIKVMGGEDWEIWINELLKAGVLSDEFKTTLFSYIGPEITQPFYGGGTLGRAKRHAEETSKKLDELLKKEVNGESVVCVSKAVTTKASAVIPILPMYASALYKVMLEEETHETPIMHKYRFFKDMLYGNKREYDEKGMLRPDSWEMKEEVQQKVKEILDRITPENFKDITAVDVFEKEFMQLNGFEFDGVDYDEDFDIEKLKKLIP</sequence>
<evidence type="ECO:0000259" key="10">
    <source>
        <dbReference type="Pfam" id="PF07055"/>
    </source>
</evidence>
<dbReference type="Proteomes" id="UP001198983">
    <property type="component" value="Chromosome"/>
</dbReference>
<dbReference type="Pfam" id="PF12241">
    <property type="entry name" value="Enoyl_reductase"/>
    <property type="match status" value="1"/>
</dbReference>
<gene>
    <name evidence="9" type="primary">fabV</name>
    <name evidence="13" type="ORF">JW646_12235</name>
</gene>
<comment type="catalytic activity">
    <reaction evidence="8 9">
        <text>a 2,3-saturated acyl-CoA + NAD(+) = a (2E)-enoyl-CoA + NADH + H(+)</text>
        <dbReference type="Rhea" id="RHEA:18177"/>
        <dbReference type="ChEBI" id="CHEBI:15378"/>
        <dbReference type="ChEBI" id="CHEBI:57540"/>
        <dbReference type="ChEBI" id="CHEBI:57945"/>
        <dbReference type="ChEBI" id="CHEBI:58856"/>
        <dbReference type="ChEBI" id="CHEBI:65111"/>
        <dbReference type="EC" id="1.3.1.44"/>
    </reaction>
</comment>
<dbReference type="AlphaFoldDB" id="A0AAX2ZB27"/>
<dbReference type="Gene3D" id="3.40.50.720">
    <property type="entry name" value="NAD(P)-binding Rossmann-like Domain"/>
    <property type="match status" value="1"/>
</dbReference>
<evidence type="ECO:0000256" key="5">
    <source>
        <dbReference type="ARBA" id="ARBA00023027"/>
    </source>
</evidence>
<evidence type="ECO:0000313" key="13">
    <source>
        <dbReference type="EMBL" id="UEL46413.1"/>
    </source>
</evidence>
<evidence type="ECO:0000259" key="11">
    <source>
        <dbReference type="Pfam" id="PF12241"/>
    </source>
</evidence>
<dbReference type="PANTHER" id="PTHR37480">
    <property type="entry name" value="ENOYL-[ACYL-CARRIER-PROTEIN] REDUCTASE [NADH]"/>
    <property type="match status" value="1"/>
</dbReference>
<keyword evidence="4 9" id="KW-0560">Oxidoreductase</keyword>
<dbReference type="RefSeq" id="WP_228415309.1">
    <property type="nucleotide sequence ID" value="NZ_CP081135.1"/>
</dbReference>
<comment type="function">
    <text evidence="9">Involved in the fatty acid synthesis (FAS II). Catalyzes the reduction of a carbon-carbon double bond in an enoyl moiety that is covalently linked to a coenzyme A (CoA).</text>
</comment>
<feature type="binding site" evidence="9">
    <location>
        <begin position="111"/>
        <end position="112"/>
    </location>
    <ligand>
        <name>NAD(+)</name>
        <dbReference type="ChEBI" id="CHEBI:57540"/>
    </ligand>
</feature>
<keyword evidence="14" id="KW-1185">Reference proteome</keyword>
<dbReference type="HAMAP" id="MF_01838">
    <property type="entry name" value="FabV_reductase"/>
    <property type="match status" value="1"/>
</dbReference>
<name>A0AAX2ZB27_9FIRM</name>
<accession>A0AAX2ZB27</accession>
<dbReference type="Pfam" id="PF12242">
    <property type="entry name" value="Eno-Rase_NADH_b"/>
    <property type="match status" value="1"/>
</dbReference>
<evidence type="ECO:0000313" key="14">
    <source>
        <dbReference type="Proteomes" id="UP001198983"/>
    </source>
</evidence>
<evidence type="ECO:0000256" key="8">
    <source>
        <dbReference type="ARBA" id="ARBA00048302"/>
    </source>
</evidence>
<evidence type="ECO:0000256" key="4">
    <source>
        <dbReference type="ARBA" id="ARBA00023002"/>
    </source>
</evidence>
<evidence type="ECO:0000256" key="7">
    <source>
        <dbReference type="ARBA" id="ARBA00023160"/>
    </source>
</evidence>
<feature type="binding site" evidence="9">
    <location>
        <position position="226"/>
    </location>
    <ligand>
        <name>substrate</name>
    </ligand>
</feature>
<feature type="active site" description="Proton donor" evidence="9">
    <location>
        <position position="236"/>
    </location>
</feature>
<keyword evidence="6 9" id="KW-0443">Lipid metabolism</keyword>
<feature type="binding site" evidence="9">
    <location>
        <begin position="47"/>
        <end position="52"/>
    </location>
    <ligand>
        <name>NAD(+)</name>
        <dbReference type="ChEBI" id="CHEBI:57540"/>
    </ligand>
</feature>
<dbReference type="InterPro" id="IPR010758">
    <property type="entry name" value="Trans-2-enoyl-CoA_reductase"/>
</dbReference>
<evidence type="ECO:0000256" key="3">
    <source>
        <dbReference type="ARBA" id="ARBA00022832"/>
    </source>
</evidence>
<comment type="pathway">
    <text evidence="9">Lipid metabolism; fatty acid biosynthesis.</text>
</comment>
<keyword evidence="7 9" id="KW-0275">Fatty acid biosynthesis</keyword>
<evidence type="ECO:0000256" key="1">
    <source>
        <dbReference type="ARBA" id="ARBA00011245"/>
    </source>
</evidence>
<feature type="domain" description="Trans-2-enoyl-CoA reductase catalytic" evidence="11">
    <location>
        <begin position="82"/>
        <end position="319"/>
    </location>
</feature>
<reference evidence="13 14" key="1">
    <citation type="journal article" date="2023" name="Int. J. Syst. Evol. Microbiol.">
        <title>Terrisporobacter hibernicus sp. nov., isolated from bovine faeces in Northern Ireland.</title>
        <authorList>
            <person name="Mitchell M."/>
            <person name="Nguyen S.V."/>
            <person name="Connor M."/>
            <person name="Fairley D.J."/>
            <person name="Donoghue O."/>
            <person name="Marshall H."/>
            <person name="Koolman L."/>
            <person name="McMullan G."/>
            <person name="Schaffer K.E."/>
            <person name="McGrath J.W."/>
            <person name="Fanning S."/>
        </authorList>
    </citation>
    <scope>NUCLEOTIDE SEQUENCE [LARGE SCALE GENOMIC DNA]</scope>
    <source>
        <strain evidence="13 14">MCA3</strain>
    </source>
</reference>
<comment type="similarity">
    <text evidence="9">Belongs to the TER reductase family.</text>
</comment>
<dbReference type="NCBIfam" id="NF043048">
    <property type="entry name" value="EnoyACPredFabV"/>
    <property type="match status" value="1"/>
</dbReference>
<feature type="domain" description="Enoyl reductase FAD binding" evidence="10">
    <location>
        <begin position="326"/>
        <end position="387"/>
    </location>
</feature>
<dbReference type="KEGG" id="tem:JW646_12235"/>
<feature type="domain" description="Trans-2-enoyl-CoA reductase-like NAD(P)H binding" evidence="12">
    <location>
        <begin position="3"/>
        <end position="76"/>
    </location>
</feature>
<dbReference type="GO" id="GO:0006633">
    <property type="term" value="P:fatty acid biosynthetic process"/>
    <property type="evidence" value="ECO:0007669"/>
    <property type="project" value="UniProtKB-UniRule"/>
</dbReference>
<dbReference type="InterPro" id="IPR050048">
    <property type="entry name" value="FabV-like_NADH_b"/>
</dbReference>
<dbReference type="GO" id="GO:0050343">
    <property type="term" value="F:trans-2-enoyl-CoA reductase (NADH) activity"/>
    <property type="evidence" value="ECO:0007669"/>
    <property type="project" value="UniProtKB-UniRule"/>
</dbReference>
<keyword evidence="2 9" id="KW-0444">Lipid biosynthesis</keyword>
<evidence type="ECO:0000256" key="9">
    <source>
        <dbReference type="HAMAP-Rule" id="MF_01838"/>
    </source>
</evidence>
<dbReference type="GO" id="GO:0051287">
    <property type="term" value="F:NAD binding"/>
    <property type="evidence" value="ECO:0007669"/>
    <property type="project" value="UniProtKB-UniRule"/>
</dbReference>
<dbReference type="PANTHER" id="PTHR37480:SF1">
    <property type="entry name" value="ENOYL-[ACYL-CARRIER-PROTEIN] REDUCTASE [NADH]"/>
    <property type="match status" value="1"/>
</dbReference>
<dbReference type="EMBL" id="CP081135">
    <property type="protein sequence ID" value="UEL46413.1"/>
    <property type="molecule type" value="Genomic_DNA"/>
</dbReference>
<proteinExistence type="inferred from homology"/>
<dbReference type="InterPro" id="IPR024906">
    <property type="entry name" value="Eno_Rdtase_FAD-bd_dom"/>
</dbReference>
<evidence type="ECO:0000256" key="2">
    <source>
        <dbReference type="ARBA" id="ARBA00022516"/>
    </source>
</evidence>
<feature type="binding site" evidence="9">
    <location>
        <begin position="140"/>
        <end position="141"/>
    </location>
    <ligand>
        <name>NAD(+)</name>
        <dbReference type="ChEBI" id="CHEBI:57540"/>
    </ligand>
</feature>
<feature type="binding site" evidence="9">
    <location>
        <begin position="73"/>
        <end position="74"/>
    </location>
    <ligand>
        <name>NAD(+)</name>
        <dbReference type="ChEBI" id="CHEBI:57540"/>
    </ligand>
</feature>
<dbReference type="Pfam" id="PF07055">
    <property type="entry name" value="Eno-Rase_FAD_bd"/>
    <property type="match status" value="1"/>
</dbReference>
<comment type="subunit">
    <text evidence="1 9">Monomer.</text>
</comment>
<keyword evidence="5 9" id="KW-0520">NAD</keyword>
<keyword evidence="3 9" id="KW-0276">Fatty acid metabolism</keyword>
<feature type="binding site" evidence="9">
    <location>
        <position position="245"/>
    </location>
    <ligand>
        <name>NAD(+)</name>
        <dbReference type="ChEBI" id="CHEBI:57540"/>
    </ligand>
</feature>
<feature type="site" description="Plays an important role in discriminating NADH against NADPH" evidence="9">
    <location>
        <position position="74"/>
    </location>
</feature>
<evidence type="ECO:0000259" key="12">
    <source>
        <dbReference type="Pfam" id="PF12242"/>
    </source>
</evidence>
<feature type="binding site" evidence="9">
    <location>
        <begin position="275"/>
        <end position="277"/>
    </location>
    <ligand>
        <name>NAD(+)</name>
        <dbReference type="ChEBI" id="CHEBI:57540"/>
    </ligand>
</feature>
<organism evidence="13 14">
    <name type="scientific">Terrisporobacter hibernicus</name>
    <dbReference type="NCBI Taxonomy" id="2813371"/>
    <lineage>
        <taxon>Bacteria</taxon>
        <taxon>Bacillati</taxon>
        <taxon>Bacillota</taxon>
        <taxon>Clostridia</taxon>
        <taxon>Peptostreptococcales</taxon>
        <taxon>Peptostreptococcaceae</taxon>
        <taxon>Terrisporobacter</taxon>
    </lineage>
</organism>
<evidence type="ECO:0000256" key="6">
    <source>
        <dbReference type="ARBA" id="ARBA00023098"/>
    </source>
</evidence>
<dbReference type="InterPro" id="IPR024910">
    <property type="entry name" value="Enoyl-CoA_Rdtase_cat_dom"/>
</dbReference>
<protein>
    <recommendedName>
        <fullName evidence="9">Trans-2-enoyl-CoA reductase [NADH]</fullName>
        <shortName evidence="9">TER</shortName>
        <ecNumber evidence="9">1.3.1.44</ecNumber>
    </recommendedName>
</protein>
<dbReference type="EC" id="1.3.1.44" evidence="9"/>
<dbReference type="GO" id="GO:0004318">
    <property type="term" value="F:enoyl-[acyl-carrier-protein] reductase (NADH) activity"/>
    <property type="evidence" value="ECO:0007669"/>
    <property type="project" value="TreeGrafter"/>
</dbReference>
<dbReference type="NCBIfam" id="NF010177">
    <property type="entry name" value="PRK13656.1"/>
    <property type="match status" value="1"/>
</dbReference>